<dbReference type="Proteomes" id="UP000636458">
    <property type="component" value="Unassembled WGS sequence"/>
</dbReference>
<reference evidence="3" key="1">
    <citation type="submission" date="2021-01" db="EMBL/GenBank/DDBJ databases">
        <title>Lacisediminihabitans sp. nov. strain G11-30, isolated from Antarctic Soil.</title>
        <authorList>
            <person name="Li J."/>
        </authorList>
    </citation>
    <scope>NUCLEOTIDE SEQUENCE</scope>
    <source>
        <strain evidence="3">G11-30</strain>
    </source>
</reference>
<comment type="caution">
    <text evidence="3">The sequence shown here is derived from an EMBL/GenBank/DDBJ whole genome shotgun (WGS) entry which is preliminary data.</text>
</comment>
<evidence type="ECO:0000313" key="3">
    <source>
        <dbReference type="EMBL" id="MBK4347220.1"/>
    </source>
</evidence>
<evidence type="ECO:0000313" key="4">
    <source>
        <dbReference type="Proteomes" id="UP000636458"/>
    </source>
</evidence>
<name>A0A934W477_9MICO</name>
<feature type="transmembrane region" description="Helical" evidence="1">
    <location>
        <begin position="176"/>
        <end position="196"/>
    </location>
</feature>
<proteinExistence type="predicted"/>
<dbReference type="SMART" id="SM00271">
    <property type="entry name" value="DnaJ"/>
    <property type="match status" value="1"/>
</dbReference>
<dbReference type="AlphaFoldDB" id="A0A934W477"/>
<feature type="domain" description="J" evidence="2">
    <location>
        <begin position="5"/>
        <end position="77"/>
    </location>
</feature>
<dbReference type="InterPro" id="IPR036869">
    <property type="entry name" value="J_dom_sf"/>
</dbReference>
<gene>
    <name evidence="3" type="ORF">IV501_06200</name>
</gene>
<sequence length="204" mass="21819">MTPADAAAILGVTLEASPAEIDAAYKRRARASHPDQFAGAGPEQTRKAADEFIRVTDARSLLSRYAAEHATQQDRPRRPPTVIITTPVSGEQILRRAAAPVSTIVWGYLLVFASVFAFVGGALPFSPWMLLVLIPTDVAAIAYARTGSRPLMIATLLLGAANAAVTIAFASFGALLAFEVLLAPGIALFVLGQRTARRRLRVRR</sequence>
<keyword evidence="1" id="KW-0472">Membrane</keyword>
<dbReference type="RefSeq" id="WP_200555585.1">
    <property type="nucleotide sequence ID" value="NZ_JAEPES010000002.1"/>
</dbReference>
<dbReference type="PROSITE" id="PS50076">
    <property type="entry name" value="DNAJ_2"/>
    <property type="match status" value="1"/>
</dbReference>
<protein>
    <submittedName>
        <fullName evidence="3">J domain-containing protein</fullName>
    </submittedName>
</protein>
<organism evidence="3 4">
    <name type="scientific">Lacisediminihabitans changchengi</name>
    <dbReference type="NCBI Taxonomy" id="2787634"/>
    <lineage>
        <taxon>Bacteria</taxon>
        <taxon>Bacillati</taxon>
        <taxon>Actinomycetota</taxon>
        <taxon>Actinomycetes</taxon>
        <taxon>Micrococcales</taxon>
        <taxon>Microbacteriaceae</taxon>
        <taxon>Lacisediminihabitans</taxon>
    </lineage>
</organism>
<dbReference type="SUPFAM" id="SSF46565">
    <property type="entry name" value="Chaperone J-domain"/>
    <property type="match status" value="1"/>
</dbReference>
<feature type="transmembrane region" description="Helical" evidence="1">
    <location>
        <begin position="97"/>
        <end position="119"/>
    </location>
</feature>
<dbReference type="CDD" id="cd06257">
    <property type="entry name" value="DnaJ"/>
    <property type="match status" value="1"/>
</dbReference>
<dbReference type="Pfam" id="PF00226">
    <property type="entry name" value="DnaJ"/>
    <property type="match status" value="1"/>
</dbReference>
<evidence type="ECO:0000259" key="2">
    <source>
        <dbReference type="PROSITE" id="PS50076"/>
    </source>
</evidence>
<keyword evidence="1" id="KW-0812">Transmembrane</keyword>
<keyword evidence="4" id="KW-1185">Reference proteome</keyword>
<dbReference type="EMBL" id="JAEPES010000002">
    <property type="protein sequence ID" value="MBK4347220.1"/>
    <property type="molecule type" value="Genomic_DNA"/>
</dbReference>
<dbReference type="InterPro" id="IPR001623">
    <property type="entry name" value="DnaJ_domain"/>
</dbReference>
<accession>A0A934W477</accession>
<dbReference type="Gene3D" id="1.10.287.110">
    <property type="entry name" value="DnaJ domain"/>
    <property type="match status" value="1"/>
</dbReference>
<evidence type="ECO:0000256" key="1">
    <source>
        <dbReference type="SAM" id="Phobius"/>
    </source>
</evidence>
<keyword evidence="1" id="KW-1133">Transmembrane helix</keyword>